<evidence type="ECO:0000256" key="1">
    <source>
        <dbReference type="SAM" id="MobiDB-lite"/>
    </source>
</evidence>
<dbReference type="InterPro" id="IPR028001">
    <property type="entry name" value="SAXO5"/>
</dbReference>
<dbReference type="Proteomes" id="UP001501940">
    <property type="component" value="Chromosome 2"/>
</dbReference>
<dbReference type="GeneTree" id="ENSGT00510000053055"/>
<evidence type="ECO:0000313" key="2">
    <source>
        <dbReference type="Ensembl" id="ENSAOCP00000053047.1"/>
    </source>
</evidence>
<sequence length="450" mass="51115">MTAVVKTLIPARPVGKELLSNIPFLDTNNPDVYSTRFQEDFQHFNSKKAEPLCQPSPAQVIHNNLKHKEYLTEVKMSYQYHPLKPTTCIPKWTTLLTNFKMQTDPKEVTFLSTQSQQYQPHPFQPPAAPIRPTLVTKNIQQEQTLSESTTQAAFIRHHSSPLVKATVKHLEGFPTIKGDTCLCNFVSQYNNTFQGAWGRAAQPVEKHSSRVPMGDPVKIVETQTTHGASFSHPTVCRQPVEKVKERVKLNLGNFSKDSWSSSSREAFCHHKLGDAVVRIKKNKNFSSLPKGDTDTKQNKEWMSVTTNRISFSDQNHSQRPVFVSGPDLMTKSHVQFNPPSLSGRYYTTTSKDDYSKRDGMRTRPVTQLPSNILSGKEQGLRISTTMADFVPMKTYKKTPRQSQNSRNNIRFPLAQQQFSTTTSESYTARPLIQHQQPPHSSQFITHFVLQ</sequence>
<reference evidence="2" key="3">
    <citation type="submission" date="2025-09" db="UniProtKB">
        <authorList>
            <consortium name="Ensembl"/>
        </authorList>
    </citation>
    <scope>IDENTIFICATION</scope>
</reference>
<protein>
    <submittedName>
        <fullName evidence="2">Uncharacterized protein</fullName>
    </submittedName>
</protein>
<dbReference type="KEGG" id="aoce:111573853"/>
<dbReference type="RefSeq" id="XP_023133972.2">
    <property type="nucleotide sequence ID" value="XM_023278204.3"/>
</dbReference>
<accession>A0AAQ5YJI2</accession>
<dbReference type="GeneID" id="111573853"/>
<dbReference type="Ensembl" id="ENSAOCT00000085024.1">
    <property type="protein sequence ID" value="ENSAOCP00000053047.1"/>
    <property type="gene ID" value="ENSAOCG00000033817.1"/>
</dbReference>
<dbReference type="PANTHER" id="PTHR34828">
    <property type="entry name" value="TESTIS-EXPRESSED PROTEIN 45"/>
    <property type="match status" value="1"/>
</dbReference>
<feature type="compositionally biased region" description="Basic and acidic residues" evidence="1">
    <location>
        <begin position="350"/>
        <end position="361"/>
    </location>
</feature>
<keyword evidence="3" id="KW-1185">Reference proteome</keyword>
<proteinExistence type="predicted"/>
<reference evidence="2" key="2">
    <citation type="submission" date="2025-08" db="UniProtKB">
        <authorList>
            <consortium name="Ensembl"/>
        </authorList>
    </citation>
    <scope>IDENTIFICATION</scope>
</reference>
<feature type="compositionally biased region" description="Polar residues" evidence="1">
    <location>
        <begin position="340"/>
        <end position="349"/>
    </location>
</feature>
<dbReference type="AlphaFoldDB" id="A0AAQ5YJI2"/>
<dbReference type="PANTHER" id="PTHR34828:SF1">
    <property type="entry name" value="TESTIS-EXPRESSED PROTEIN 45"/>
    <property type="match status" value="1"/>
</dbReference>
<feature type="region of interest" description="Disordered" evidence="1">
    <location>
        <begin position="340"/>
        <end position="362"/>
    </location>
</feature>
<organism evidence="2 3">
    <name type="scientific">Amphiprion ocellaris</name>
    <name type="common">Clown anemonefish</name>
    <dbReference type="NCBI Taxonomy" id="80972"/>
    <lineage>
        <taxon>Eukaryota</taxon>
        <taxon>Metazoa</taxon>
        <taxon>Chordata</taxon>
        <taxon>Craniata</taxon>
        <taxon>Vertebrata</taxon>
        <taxon>Euteleostomi</taxon>
        <taxon>Actinopterygii</taxon>
        <taxon>Neopterygii</taxon>
        <taxon>Teleostei</taxon>
        <taxon>Neoteleostei</taxon>
        <taxon>Acanthomorphata</taxon>
        <taxon>Ovalentaria</taxon>
        <taxon>Pomacentridae</taxon>
        <taxon>Amphiprion</taxon>
    </lineage>
</organism>
<reference evidence="2 3" key="1">
    <citation type="submission" date="2022-01" db="EMBL/GenBank/DDBJ databases">
        <title>A chromosome-scale genome assembly of the false clownfish, Amphiprion ocellaris.</title>
        <authorList>
            <person name="Ryu T."/>
        </authorList>
    </citation>
    <scope>NUCLEOTIDE SEQUENCE [LARGE SCALE GENOMIC DNA]</scope>
</reference>
<name>A0AAQ5YJI2_AMPOC</name>
<evidence type="ECO:0000313" key="3">
    <source>
        <dbReference type="Proteomes" id="UP001501940"/>
    </source>
</evidence>